<evidence type="ECO:0000313" key="7">
    <source>
        <dbReference type="Proteomes" id="UP000021315"/>
    </source>
</evidence>
<accession>A0A080M4Y7</accession>
<dbReference type="CDD" id="cd11386">
    <property type="entry name" value="MCP_signal"/>
    <property type="match status" value="1"/>
</dbReference>
<dbReference type="InterPro" id="IPR029150">
    <property type="entry name" value="dCache_3"/>
</dbReference>
<sequence length="643" mass="69313">MKVSFRRRILFTLVGSFVAMLSTAAALIYVTQIGQLRTSLDAQMRGDERVFLTQIASDAEGLERALTATTRIDTLLDTFEARNREQLLQRAKPLFEELKAQFRITHFYFFEPDGTTFLRVHKPEQHDDKNSRNSFRMAVATDKSATSLDMGKNFFSLRAVRPVVRDGRKIGYWELAQEIDHVLPATRTITGDDVAVLLADDYIQKKGTAINGERLPGLTLLEATNKALLLDVARQFSLSSEAAEGTLHLNASHALMGFPFKDGAGETAGILVFIRDIQAVRSQVQTAILRNLLFITAILLLGGAMVVLIVRHAVAQLGGDPAYAVAVTQEIAAGNLCVEVHTDDQRQDTLLAAVNAMQTSLREIVGEIQHSATALARDAVILADLVRDTSRALASEAGSARSIAVAVDEVTNSISRVNASAGEALATALQSGQLSREGTQVINRSVAEVSRIAVTVQRSSVMIEELVRQSDRISAVTAVIKEIADQTNLLALNAAIEAARAGEAGRGFAVVADEVRKLAERTGKSTQEITSIIMLVQQSTHAALETMHSEVKQVAQGVELANEASASIRQIEAGTARVANAIAGISDLLGKQATASEQMAAGVQQIVGMTERNGVSLQSVKESASQLEDLAGRLQNAVKQFRI</sequence>
<reference evidence="6" key="1">
    <citation type="submission" date="2014-02" db="EMBL/GenBank/DDBJ databases">
        <title>Expanding our view of genomic diversity in Candidatus Accumulibacter clades.</title>
        <authorList>
            <person name="Skennerton C.T."/>
            <person name="Barr J.J."/>
            <person name="Slater F.R."/>
            <person name="Bond P.L."/>
            <person name="Tyson G.W."/>
        </authorList>
    </citation>
    <scope>NUCLEOTIDE SEQUENCE [LARGE SCALE GENOMIC DNA]</scope>
</reference>
<dbReference type="FunFam" id="1.10.287.950:FF:000001">
    <property type="entry name" value="Methyl-accepting chemotaxis sensory transducer"/>
    <property type="match status" value="1"/>
</dbReference>
<gene>
    <name evidence="6" type="primary">bdlA_3</name>
    <name evidence="6" type="ORF">AW06_002888</name>
</gene>
<organism evidence="6 7">
    <name type="scientific">Candidatus Accumulibacter cognatus</name>
    <dbReference type="NCBI Taxonomy" id="2954383"/>
    <lineage>
        <taxon>Bacteria</taxon>
        <taxon>Pseudomonadati</taxon>
        <taxon>Pseudomonadota</taxon>
        <taxon>Betaproteobacteria</taxon>
        <taxon>Candidatus Accumulibacter</taxon>
    </lineage>
</organism>
<comment type="caution">
    <text evidence="6">The sequence shown here is derived from an EMBL/GenBank/DDBJ whole genome shotgun (WGS) entry which is preliminary data.</text>
</comment>
<dbReference type="SUPFAM" id="SSF58104">
    <property type="entry name" value="Methyl-accepting chemotaxis protein (MCP) signaling domain"/>
    <property type="match status" value="1"/>
</dbReference>
<dbReference type="PANTHER" id="PTHR32089:SF112">
    <property type="entry name" value="LYSOZYME-LIKE PROTEIN-RELATED"/>
    <property type="match status" value="1"/>
</dbReference>
<dbReference type="SUPFAM" id="SSF103190">
    <property type="entry name" value="Sensory domain-like"/>
    <property type="match status" value="1"/>
</dbReference>
<keyword evidence="2 4" id="KW-0807">Transducer</keyword>
<comment type="subcellular location">
    <subcellularLocation>
        <location evidence="1">Membrane</location>
    </subcellularLocation>
</comment>
<dbReference type="GO" id="GO:0006935">
    <property type="term" value="P:chemotaxis"/>
    <property type="evidence" value="ECO:0007669"/>
    <property type="project" value="UniProtKB-ARBA"/>
</dbReference>
<dbReference type="EMBL" id="JDST02000064">
    <property type="protein sequence ID" value="KFB76091.1"/>
    <property type="molecule type" value="Genomic_DNA"/>
</dbReference>
<dbReference type="Pfam" id="PF14827">
    <property type="entry name" value="dCache_3"/>
    <property type="match status" value="1"/>
</dbReference>
<evidence type="ECO:0000256" key="1">
    <source>
        <dbReference type="ARBA" id="ARBA00004370"/>
    </source>
</evidence>
<dbReference type="PROSITE" id="PS50111">
    <property type="entry name" value="CHEMOTAXIS_TRANSDUC_2"/>
    <property type="match status" value="1"/>
</dbReference>
<dbReference type="GO" id="GO:0007165">
    <property type="term" value="P:signal transduction"/>
    <property type="evidence" value="ECO:0007669"/>
    <property type="project" value="UniProtKB-KW"/>
</dbReference>
<keyword evidence="7" id="KW-1185">Reference proteome</keyword>
<evidence type="ECO:0000256" key="2">
    <source>
        <dbReference type="ARBA" id="ARBA00023224"/>
    </source>
</evidence>
<evidence type="ECO:0000256" key="4">
    <source>
        <dbReference type="PROSITE-ProRule" id="PRU00284"/>
    </source>
</evidence>
<name>A0A080M4Y7_9PROT</name>
<dbReference type="Pfam" id="PF00015">
    <property type="entry name" value="MCPsignal"/>
    <property type="match status" value="1"/>
</dbReference>
<dbReference type="AlphaFoldDB" id="A0A080M4Y7"/>
<feature type="domain" description="Methyl-accepting transducer" evidence="5">
    <location>
        <begin position="371"/>
        <end position="607"/>
    </location>
</feature>
<dbReference type="GO" id="GO:0016020">
    <property type="term" value="C:membrane"/>
    <property type="evidence" value="ECO:0007669"/>
    <property type="project" value="UniProtKB-SubCell"/>
</dbReference>
<dbReference type="Gene3D" id="1.10.287.950">
    <property type="entry name" value="Methyl-accepting chemotaxis protein"/>
    <property type="match status" value="1"/>
</dbReference>
<dbReference type="SMART" id="SM00283">
    <property type="entry name" value="MA"/>
    <property type="match status" value="1"/>
</dbReference>
<comment type="similarity">
    <text evidence="3">Belongs to the methyl-accepting chemotaxis (MCP) protein family.</text>
</comment>
<dbReference type="InterPro" id="IPR004089">
    <property type="entry name" value="MCPsignal_dom"/>
</dbReference>
<dbReference type="PANTHER" id="PTHR32089">
    <property type="entry name" value="METHYL-ACCEPTING CHEMOTAXIS PROTEIN MCPB"/>
    <property type="match status" value="1"/>
</dbReference>
<dbReference type="Gene3D" id="3.30.450.20">
    <property type="entry name" value="PAS domain"/>
    <property type="match status" value="1"/>
</dbReference>
<proteinExistence type="inferred from homology"/>
<protein>
    <submittedName>
        <fullName evidence="6">Chemotaxis regulator BdlA</fullName>
    </submittedName>
</protein>
<dbReference type="Proteomes" id="UP000021315">
    <property type="component" value="Unassembled WGS sequence"/>
</dbReference>
<evidence type="ECO:0000256" key="3">
    <source>
        <dbReference type="ARBA" id="ARBA00029447"/>
    </source>
</evidence>
<dbReference type="STRING" id="1453999.AW06_002888"/>
<evidence type="ECO:0000313" key="6">
    <source>
        <dbReference type="EMBL" id="KFB76091.1"/>
    </source>
</evidence>
<evidence type="ECO:0000259" key="5">
    <source>
        <dbReference type="PROSITE" id="PS50111"/>
    </source>
</evidence>
<dbReference type="InterPro" id="IPR029151">
    <property type="entry name" value="Sensor-like_sf"/>
</dbReference>